<name>A0AAJ6CHV5_9BASI</name>
<organism evidence="2 3">
    <name type="scientific">Malassezia yamatoensis</name>
    <dbReference type="NCBI Taxonomy" id="253288"/>
    <lineage>
        <taxon>Eukaryota</taxon>
        <taxon>Fungi</taxon>
        <taxon>Dikarya</taxon>
        <taxon>Basidiomycota</taxon>
        <taxon>Ustilaginomycotina</taxon>
        <taxon>Malasseziomycetes</taxon>
        <taxon>Malasseziales</taxon>
        <taxon>Malasseziaceae</taxon>
        <taxon>Malassezia</taxon>
    </lineage>
</organism>
<protein>
    <submittedName>
        <fullName evidence="2">Uncharacterized protein</fullName>
    </submittedName>
</protein>
<accession>A0AAJ6CHV5</accession>
<evidence type="ECO:0000256" key="1">
    <source>
        <dbReference type="SAM" id="MobiDB-lite"/>
    </source>
</evidence>
<dbReference type="EMBL" id="CP119945">
    <property type="protein sequence ID" value="WFC99640.1"/>
    <property type="molecule type" value="Genomic_DNA"/>
</dbReference>
<dbReference type="Proteomes" id="UP001219567">
    <property type="component" value="Chromosome 3"/>
</dbReference>
<reference evidence="2 3" key="1">
    <citation type="submission" date="2023-03" db="EMBL/GenBank/DDBJ databases">
        <title>Mating type loci evolution in Malassezia.</title>
        <authorList>
            <person name="Coelho M.A."/>
        </authorList>
    </citation>
    <scope>NUCLEOTIDE SEQUENCE [LARGE SCALE GENOMIC DNA]</scope>
    <source>
        <strain evidence="2 3">CBS 9725</strain>
    </source>
</reference>
<dbReference type="AlphaFoldDB" id="A0AAJ6CHV5"/>
<gene>
    <name evidence="2" type="ORF">MYAM1_002385</name>
</gene>
<sequence length="478" mass="53909">MSLQLVRRLSSTTGSLSKTRVSTLPFQLGSQDAIHRARLGALEQLLPTIKGWMTESEEDVMRFESIQSMYLPVWAIDALWKVNCKGEAGQATVTFVSTESTLPGNAYKPLSTLPLRPPPLLDTAEQQSATPDSPVKGAESPMQYMPYDPERHLQPDVDIHGKISVLPFNLSPSSLPTAFQEASLRTLMMNMLSQGPPLHIQRRFKLLPGVEIQLANINQSQDPDAQAMIRLERDSLHVDMMACYPVLLPIHLVRFRYDAHGETDRLATVAVGAWDSQLLVYAMYCDEQPTWVTKGSSNWLNLEMLDFDPQIPVPSSALNSSSGSDASNRSEARIVDLMTQQSQMQSLFENRAEELIDHADWQSCLDWEKLHKSADQPESKLGLGEINWDNNQIRPMYEGVAENRQYIALVGESLFSQRLLDSVERDQREGRDVSNVHTIQNDKLVTGEQAIDALRERQREVCAMRDAKLPRWLNQKEN</sequence>
<proteinExistence type="predicted"/>
<keyword evidence="3" id="KW-1185">Reference proteome</keyword>
<evidence type="ECO:0000313" key="2">
    <source>
        <dbReference type="EMBL" id="WFC99640.1"/>
    </source>
</evidence>
<feature type="region of interest" description="Disordered" evidence="1">
    <location>
        <begin position="115"/>
        <end position="141"/>
    </location>
</feature>
<evidence type="ECO:0000313" key="3">
    <source>
        <dbReference type="Proteomes" id="UP001219567"/>
    </source>
</evidence>